<name>A0ABW9A3V9_9BURK</name>
<keyword evidence="1" id="KW-0472">Membrane</keyword>
<reference evidence="2 3" key="1">
    <citation type="journal article" date="2024" name="Chem. Sci.">
        <title>Discovery of megapolipeptins by genome mining of a Burkholderiales bacteria collection.</title>
        <authorList>
            <person name="Paulo B.S."/>
            <person name="Recchia M.J.J."/>
            <person name="Lee S."/>
            <person name="Fergusson C.H."/>
            <person name="Romanowski S.B."/>
            <person name="Hernandez A."/>
            <person name="Krull N."/>
            <person name="Liu D.Y."/>
            <person name="Cavanagh H."/>
            <person name="Bos A."/>
            <person name="Gray C.A."/>
            <person name="Murphy B.T."/>
            <person name="Linington R.G."/>
            <person name="Eustaquio A.S."/>
        </authorList>
    </citation>
    <scope>NUCLEOTIDE SEQUENCE [LARGE SCALE GENOMIC DNA]</scope>
    <source>
        <strain evidence="2 3">RL21-008-BIB-A</strain>
    </source>
</reference>
<evidence type="ECO:0000313" key="2">
    <source>
        <dbReference type="EMBL" id="MFL9922904.1"/>
    </source>
</evidence>
<dbReference type="PANTHER" id="PTHR35813:SF1">
    <property type="entry name" value="INNER MEMBRANE PROTEIN YBAN"/>
    <property type="match status" value="1"/>
</dbReference>
<feature type="transmembrane region" description="Helical" evidence="1">
    <location>
        <begin position="12"/>
        <end position="31"/>
    </location>
</feature>
<dbReference type="RefSeq" id="WP_408154021.1">
    <property type="nucleotide sequence ID" value="NZ_JAQQFM010000001.1"/>
</dbReference>
<evidence type="ECO:0000256" key="1">
    <source>
        <dbReference type="SAM" id="Phobius"/>
    </source>
</evidence>
<sequence length="134" mass="14959">MAVQAVKGWSRWLWLALAYASLGIGLLAIFIPGIPTTEFILLAAWAAGKGSPRLRRWLEQHPVFGQMIYNWQHGRVVARRAKLTASFAMSVCLIIMMLTVTHRWIIVVAAIGMGGGALWMWSRPERITAQQEGT</sequence>
<dbReference type="PIRSF" id="PIRSF016789">
    <property type="entry name" value="DUF454"/>
    <property type="match status" value="1"/>
</dbReference>
<comment type="caution">
    <text evidence="2">The sequence shown here is derived from an EMBL/GenBank/DDBJ whole genome shotgun (WGS) entry which is preliminary data.</text>
</comment>
<dbReference type="Pfam" id="PF04304">
    <property type="entry name" value="DUF454"/>
    <property type="match status" value="1"/>
</dbReference>
<organism evidence="2 3">
    <name type="scientific">Herbaspirillum lusitanum</name>
    <dbReference type="NCBI Taxonomy" id="213312"/>
    <lineage>
        <taxon>Bacteria</taxon>
        <taxon>Pseudomonadati</taxon>
        <taxon>Pseudomonadota</taxon>
        <taxon>Betaproteobacteria</taxon>
        <taxon>Burkholderiales</taxon>
        <taxon>Oxalobacteraceae</taxon>
        <taxon>Herbaspirillum</taxon>
    </lineage>
</organism>
<dbReference type="PANTHER" id="PTHR35813">
    <property type="entry name" value="INNER MEMBRANE PROTEIN YBAN"/>
    <property type="match status" value="1"/>
</dbReference>
<dbReference type="Proteomes" id="UP001629246">
    <property type="component" value="Unassembled WGS sequence"/>
</dbReference>
<dbReference type="InterPro" id="IPR007401">
    <property type="entry name" value="DUF454"/>
</dbReference>
<protein>
    <submittedName>
        <fullName evidence="2">YbaN family protein</fullName>
    </submittedName>
</protein>
<dbReference type="EMBL" id="JAQQFM010000001">
    <property type="protein sequence ID" value="MFL9922904.1"/>
    <property type="molecule type" value="Genomic_DNA"/>
</dbReference>
<proteinExistence type="predicted"/>
<keyword evidence="1" id="KW-0812">Transmembrane</keyword>
<accession>A0ABW9A3V9</accession>
<keyword evidence="3" id="KW-1185">Reference proteome</keyword>
<evidence type="ECO:0000313" key="3">
    <source>
        <dbReference type="Proteomes" id="UP001629246"/>
    </source>
</evidence>
<gene>
    <name evidence="2" type="ORF">PQR62_01410</name>
</gene>
<feature type="transmembrane region" description="Helical" evidence="1">
    <location>
        <begin position="104"/>
        <end position="121"/>
    </location>
</feature>
<keyword evidence="1" id="KW-1133">Transmembrane helix</keyword>